<accession>A0ABQ1I9Y9</accession>
<dbReference type="Pfam" id="PF00905">
    <property type="entry name" value="Transpeptidase"/>
    <property type="match status" value="1"/>
</dbReference>
<evidence type="ECO:0000313" key="8">
    <source>
        <dbReference type="EMBL" id="GGB23521.1"/>
    </source>
</evidence>
<keyword evidence="2" id="KW-0121">Carboxypeptidase</keyword>
<feature type="region of interest" description="Disordered" evidence="4">
    <location>
        <begin position="1"/>
        <end position="35"/>
    </location>
</feature>
<name>A0ABQ1I9Y9_9PROT</name>
<evidence type="ECO:0000256" key="3">
    <source>
        <dbReference type="ARBA" id="ARBA00023136"/>
    </source>
</evidence>
<gene>
    <name evidence="8" type="ORF">GCM10011505_00910</name>
</gene>
<keyword evidence="9" id="KW-1185">Reference proteome</keyword>
<proteinExistence type="predicted"/>
<dbReference type="SUPFAM" id="SSF56519">
    <property type="entry name" value="Penicillin binding protein dimerisation domain"/>
    <property type="match status" value="1"/>
</dbReference>
<evidence type="ECO:0000259" key="6">
    <source>
        <dbReference type="Pfam" id="PF00905"/>
    </source>
</evidence>
<dbReference type="RefSeq" id="WP_188573985.1">
    <property type="nucleotide sequence ID" value="NZ_BMDZ01000001.1"/>
</dbReference>
<keyword evidence="5" id="KW-1133">Transmembrane helix</keyword>
<feature type="transmembrane region" description="Helical" evidence="5">
    <location>
        <begin position="68"/>
        <end position="92"/>
    </location>
</feature>
<keyword evidence="2" id="KW-0378">Hydrolase</keyword>
<dbReference type="InterPro" id="IPR036138">
    <property type="entry name" value="PBP_dimer_sf"/>
</dbReference>
<feature type="compositionally biased region" description="Low complexity" evidence="4">
    <location>
        <begin position="14"/>
        <end position="35"/>
    </location>
</feature>
<protein>
    <submittedName>
        <fullName evidence="8">Peptidoglycan glycosyltransferase</fullName>
    </submittedName>
</protein>
<dbReference type="InterPro" id="IPR001460">
    <property type="entry name" value="PCN-bd_Tpept"/>
</dbReference>
<dbReference type="PANTHER" id="PTHR30627:SF1">
    <property type="entry name" value="PEPTIDOGLYCAN D,D-TRANSPEPTIDASE FTSI"/>
    <property type="match status" value="1"/>
</dbReference>
<evidence type="ECO:0000256" key="1">
    <source>
        <dbReference type="ARBA" id="ARBA00004370"/>
    </source>
</evidence>
<keyword evidence="5" id="KW-0812">Transmembrane</keyword>
<feature type="domain" description="Penicillin-binding protein transpeptidase" evidence="6">
    <location>
        <begin position="277"/>
        <end position="561"/>
    </location>
</feature>
<reference evidence="9" key="1">
    <citation type="journal article" date="2019" name="Int. J. Syst. Evol. Microbiol.">
        <title>The Global Catalogue of Microorganisms (GCM) 10K type strain sequencing project: providing services to taxonomists for standard genome sequencing and annotation.</title>
        <authorList>
            <consortium name="The Broad Institute Genomics Platform"/>
            <consortium name="The Broad Institute Genome Sequencing Center for Infectious Disease"/>
            <person name="Wu L."/>
            <person name="Ma J."/>
        </authorList>
    </citation>
    <scope>NUCLEOTIDE SEQUENCE [LARGE SCALE GENOMIC DNA]</scope>
    <source>
        <strain evidence="9">CGMCC 1.10188</strain>
    </source>
</reference>
<dbReference type="SUPFAM" id="SSF56601">
    <property type="entry name" value="beta-lactamase/transpeptidase-like"/>
    <property type="match status" value="1"/>
</dbReference>
<evidence type="ECO:0000259" key="7">
    <source>
        <dbReference type="Pfam" id="PF03717"/>
    </source>
</evidence>
<keyword evidence="3 5" id="KW-0472">Membrane</keyword>
<organism evidence="8 9">
    <name type="scientific">Tistrella bauzanensis</name>
    <dbReference type="NCBI Taxonomy" id="657419"/>
    <lineage>
        <taxon>Bacteria</taxon>
        <taxon>Pseudomonadati</taxon>
        <taxon>Pseudomonadota</taxon>
        <taxon>Alphaproteobacteria</taxon>
        <taxon>Geminicoccales</taxon>
        <taxon>Geminicoccaceae</taxon>
        <taxon>Tistrella</taxon>
    </lineage>
</organism>
<dbReference type="EMBL" id="BMDZ01000001">
    <property type="protein sequence ID" value="GGB23521.1"/>
    <property type="molecule type" value="Genomic_DNA"/>
</dbReference>
<feature type="domain" description="Penicillin-binding protein dimerisation" evidence="7">
    <location>
        <begin position="113"/>
        <end position="221"/>
    </location>
</feature>
<dbReference type="InterPro" id="IPR012338">
    <property type="entry name" value="Beta-lactam/transpept-like"/>
</dbReference>
<dbReference type="Gene3D" id="3.90.1310.10">
    <property type="entry name" value="Penicillin-binding protein 2a (Domain 2)"/>
    <property type="match status" value="1"/>
</dbReference>
<evidence type="ECO:0000256" key="4">
    <source>
        <dbReference type="SAM" id="MobiDB-lite"/>
    </source>
</evidence>
<dbReference type="Pfam" id="PF03717">
    <property type="entry name" value="PBP_dimer"/>
    <property type="match status" value="1"/>
</dbReference>
<keyword evidence="2" id="KW-0645">Protease</keyword>
<dbReference type="Gene3D" id="3.30.450.330">
    <property type="match status" value="1"/>
</dbReference>
<evidence type="ECO:0000313" key="9">
    <source>
        <dbReference type="Proteomes" id="UP000603352"/>
    </source>
</evidence>
<dbReference type="InterPro" id="IPR005311">
    <property type="entry name" value="PBP_dimer"/>
</dbReference>
<sequence>MSPQDRMPPRHDTAGPSGQAGYSGQAGQAGARPRVPLPRARRVRLGVARAVKLDGNVKQALETGRNRVLFTAAFFVLAFLALSMKLIAVGVLHDGGEPRVARGAPPPQLVLDRADIVDRNGVLLASNLITASLYADPKLVFDPVDAATRLRTVLPHLNQTDLIAQLSGDRRFVWIQRGLKPEQQYEINALGIPGLYFQREQRRIYPQGRLLSHVVGFTNVDNTGRYGLEQGLDRTLRERAETGRGPLVTTIDIRVQQVMRDALRAAVAEFQAIGATGIVMDARNGEILSMVSLPDYDPNAPVDPEDKAMFNRATLGVYEMGSIFKAFTAAQALDAGVVRIDGGFDATDPIKIGRFTIRDFHPERRWLSVPEIMLYSSNIGAAKMALALGATRQQDYMRRFGFLTPARIELPEVGAPQAPHPWRDISVMTIGFGHGMAVSPLQAAGGMAALLNGGYKVPATLVKHQSGERVVRERIIDEKVSMQLRKLLISVVEAGTAKKAQAPGYLVGGKTGTAEKAGAGGYRRKALLTSFLGGFPMNDPRYVVLVSLDEPKPTPKTYGYATSGWNAAPTAGEVIRRIAPLLGVRPQAIDGAPLEGPVLPQQRDTELRYALVGDEDEVAVSDELPEVQNAAY</sequence>
<comment type="caution">
    <text evidence="8">The sequence shown here is derived from an EMBL/GenBank/DDBJ whole genome shotgun (WGS) entry which is preliminary data.</text>
</comment>
<dbReference type="Gene3D" id="3.40.710.10">
    <property type="entry name" value="DD-peptidase/beta-lactamase superfamily"/>
    <property type="match status" value="1"/>
</dbReference>
<dbReference type="PANTHER" id="PTHR30627">
    <property type="entry name" value="PEPTIDOGLYCAN D,D-TRANSPEPTIDASE"/>
    <property type="match status" value="1"/>
</dbReference>
<dbReference type="Proteomes" id="UP000603352">
    <property type="component" value="Unassembled WGS sequence"/>
</dbReference>
<comment type="subcellular location">
    <subcellularLocation>
        <location evidence="1">Membrane</location>
    </subcellularLocation>
</comment>
<evidence type="ECO:0000256" key="5">
    <source>
        <dbReference type="SAM" id="Phobius"/>
    </source>
</evidence>
<dbReference type="InterPro" id="IPR050515">
    <property type="entry name" value="Beta-lactam/transpept"/>
</dbReference>
<evidence type="ECO:0000256" key="2">
    <source>
        <dbReference type="ARBA" id="ARBA00022645"/>
    </source>
</evidence>